<comment type="caution">
    <text evidence="1">The sequence shown here is derived from an EMBL/GenBank/DDBJ whole genome shotgun (WGS) entry which is preliminary data.</text>
</comment>
<accession>A0A8E1W7S9</accession>
<protein>
    <submittedName>
        <fullName evidence="1">Uncharacterized protein</fullName>
    </submittedName>
</protein>
<evidence type="ECO:0000313" key="1">
    <source>
        <dbReference type="EMBL" id="MBB2506004.1"/>
    </source>
</evidence>
<organism evidence="1 2">
    <name type="scientific">Amycolatopsis echigonensis</name>
    <dbReference type="NCBI Taxonomy" id="2576905"/>
    <lineage>
        <taxon>Bacteria</taxon>
        <taxon>Bacillati</taxon>
        <taxon>Actinomycetota</taxon>
        <taxon>Actinomycetes</taxon>
        <taxon>Pseudonocardiales</taxon>
        <taxon>Pseudonocardiaceae</taxon>
        <taxon>Amycolatopsis</taxon>
    </lineage>
</organism>
<dbReference type="RefSeq" id="WP_183127558.1">
    <property type="nucleotide sequence ID" value="NZ_JACJHR010000135.1"/>
</dbReference>
<reference evidence="1 2" key="1">
    <citation type="submission" date="2020-08" db="EMBL/GenBank/DDBJ databases">
        <title>Amycolatopsis echigonensis JCM 21831.</title>
        <authorList>
            <person name="Tedsree N."/>
            <person name="Kuncharoen N."/>
            <person name="Likhitwitayawuid K."/>
            <person name="Tanasupawat S."/>
        </authorList>
    </citation>
    <scope>NUCLEOTIDE SEQUENCE [LARGE SCALE GENOMIC DNA]</scope>
    <source>
        <strain evidence="1 2">JCM 21831</strain>
    </source>
</reference>
<sequence length="197" mass="20882">MSDPNTLEELASELAQLKAFKDRVDGRYHALRRRISQKLTPGSRLRVDSAAGWKLGTVLREDVKLSARIADKAAFAAWAAKAYPEETQPAFEITGSEKEVAEALYLAGATHLVKSVTVVADELRRKILDLSTANGAPMAPDGEADIPGVVIDRTGGTVKCQTAPDGGAAALEMLADGELLLDLLTAPDEDQAAGRSA</sequence>
<evidence type="ECO:0000313" key="2">
    <source>
        <dbReference type="Proteomes" id="UP000550260"/>
    </source>
</evidence>
<dbReference type="AlphaFoldDB" id="A0A8E1W7S9"/>
<dbReference type="Proteomes" id="UP000550260">
    <property type="component" value="Unassembled WGS sequence"/>
</dbReference>
<proteinExistence type="predicted"/>
<dbReference type="EMBL" id="JACJHR010000135">
    <property type="protein sequence ID" value="MBB2506004.1"/>
    <property type="molecule type" value="Genomic_DNA"/>
</dbReference>
<name>A0A8E1W7S9_9PSEU</name>
<gene>
    <name evidence="1" type="ORF">H5411_43700</name>
</gene>